<gene>
    <name evidence="1" type="ORF">OGATHE_006159</name>
</gene>
<accession>A0A9P8NTJ3</accession>
<reference evidence="1" key="2">
    <citation type="submission" date="2021-01" db="EMBL/GenBank/DDBJ databases">
        <authorList>
            <person name="Schikora-Tamarit M.A."/>
        </authorList>
    </citation>
    <scope>NUCLEOTIDE SEQUENCE</scope>
    <source>
        <strain evidence="1">NCAIM Y.01608</strain>
    </source>
</reference>
<comment type="caution">
    <text evidence="1">The sequence shown here is derived from an EMBL/GenBank/DDBJ whole genome shotgun (WGS) entry which is preliminary data.</text>
</comment>
<proteinExistence type="predicted"/>
<dbReference type="Proteomes" id="UP000788993">
    <property type="component" value="Unassembled WGS sequence"/>
</dbReference>
<reference evidence="1" key="1">
    <citation type="journal article" date="2021" name="Open Biol.">
        <title>Shared evolutionary footprints suggest mitochondrial oxidative damage underlies multiple complex I losses in fungi.</title>
        <authorList>
            <person name="Schikora-Tamarit M.A."/>
            <person name="Marcet-Houben M."/>
            <person name="Nosek J."/>
            <person name="Gabaldon T."/>
        </authorList>
    </citation>
    <scope>NUCLEOTIDE SEQUENCE</scope>
    <source>
        <strain evidence="1">NCAIM Y.01608</strain>
    </source>
</reference>
<evidence type="ECO:0000313" key="2">
    <source>
        <dbReference type="Proteomes" id="UP000788993"/>
    </source>
</evidence>
<evidence type="ECO:0000313" key="1">
    <source>
        <dbReference type="EMBL" id="KAH3659275.1"/>
    </source>
</evidence>
<sequence length="230" mass="24585">MVFGVLTEYSCTSTGTFPVGSGICFTTPPSSIWPMFGCITVFFNCMNSPSTRFAIAVDISSTTSLFRSRPSETDALPSKKSPARMAILLLNATFPESLPRRESEKSITSSCSNDAVWIISVISANRLCFGRMPFCASFALYCSLSIIGLDNGFRMMLGLIPWSTRSGLIESSGFWPANENAFGVPLNSSCSLTSYGSIAMRVLSDSGILASALDSSSTISGRTFLPSASK</sequence>
<organism evidence="1 2">
    <name type="scientific">Ogataea polymorpha</name>
    <dbReference type="NCBI Taxonomy" id="460523"/>
    <lineage>
        <taxon>Eukaryota</taxon>
        <taxon>Fungi</taxon>
        <taxon>Dikarya</taxon>
        <taxon>Ascomycota</taxon>
        <taxon>Saccharomycotina</taxon>
        <taxon>Pichiomycetes</taxon>
        <taxon>Pichiales</taxon>
        <taxon>Pichiaceae</taxon>
        <taxon>Ogataea</taxon>
    </lineage>
</organism>
<keyword evidence="2" id="KW-1185">Reference proteome</keyword>
<protein>
    <submittedName>
        <fullName evidence="1">Uncharacterized protein</fullName>
    </submittedName>
</protein>
<name>A0A9P8NTJ3_9ASCO</name>
<dbReference type="AlphaFoldDB" id="A0A9P8NTJ3"/>
<dbReference type="EMBL" id="JAEUBD010001540">
    <property type="protein sequence ID" value="KAH3659275.1"/>
    <property type="molecule type" value="Genomic_DNA"/>
</dbReference>